<dbReference type="SUPFAM" id="SSF56219">
    <property type="entry name" value="DNase I-like"/>
    <property type="match status" value="1"/>
</dbReference>
<dbReference type="CDD" id="cd09083">
    <property type="entry name" value="EEP-1"/>
    <property type="match status" value="1"/>
</dbReference>
<organism evidence="2 3">
    <name type="scientific">Termitidicoccus mucosus</name>
    <dbReference type="NCBI Taxonomy" id="1184151"/>
    <lineage>
        <taxon>Bacteria</taxon>
        <taxon>Pseudomonadati</taxon>
        <taxon>Verrucomicrobiota</taxon>
        <taxon>Opitutia</taxon>
        <taxon>Opitutales</taxon>
        <taxon>Opitutaceae</taxon>
        <taxon>Termitidicoccus</taxon>
    </lineage>
</organism>
<dbReference type="PANTHER" id="PTHR12121:SF36">
    <property type="entry name" value="ENDONUCLEASE_EXONUCLEASE_PHOSPHATASE DOMAIN-CONTAINING PROTEIN"/>
    <property type="match status" value="1"/>
</dbReference>
<evidence type="ECO:0000259" key="1">
    <source>
        <dbReference type="Pfam" id="PF03372"/>
    </source>
</evidence>
<keyword evidence="2" id="KW-0255">Endonuclease</keyword>
<keyword evidence="2" id="KW-0378">Hydrolase</keyword>
<dbReference type="GO" id="GO:0004519">
    <property type="term" value="F:endonuclease activity"/>
    <property type="evidence" value="ECO:0007669"/>
    <property type="project" value="UniProtKB-KW"/>
</dbReference>
<evidence type="ECO:0000313" key="2">
    <source>
        <dbReference type="EMBL" id="OAM89789.1"/>
    </source>
</evidence>
<feature type="domain" description="Endonuclease/exonuclease/phosphatase" evidence="1">
    <location>
        <begin position="27"/>
        <end position="268"/>
    </location>
</feature>
<dbReference type="AlphaFoldDB" id="A0A178IKT0"/>
<protein>
    <submittedName>
        <fullName evidence="2">Endonuclease</fullName>
    </submittedName>
</protein>
<name>A0A178IKT0_9BACT</name>
<dbReference type="InterPro" id="IPR036691">
    <property type="entry name" value="Endo/exonu/phosph_ase_sf"/>
</dbReference>
<proteinExistence type="predicted"/>
<dbReference type="InterPro" id="IPR005135">
    <property type="entry name" value="Endo/exonuclease/phosphatase"/>
</dbReference>
<dbReference type="InterPro" id="IPR050410">
    <property type="entry name" value="CCR4/nocturin_mRNA_transcr"/>
</dbReference>
<keyword evidence="2" id="KW-0540">Nuclease</keyword>
<dbReference type="Gene3D" id="3.60.10.10">
    <property type="entry name" value="Endonuclease/exonuclease/phosphatase"/>
    <property type="match status" value="1"/>
</dbReference>
<keyword evidence="3" id="KW-1185">Reference proteome</keyword>
<reference evidence="2 3" key="1">
    <citation type="submission" date="2016-01" db="EMBL/GenBank/DDBJ databases">
        <title>High potential of lignocellulose degradation of a new Verrucomicrobia species.</title>
        <authorList>
            <person name="Wang Y."/>
            <person name="Shi Y."/>
            <person name="Qiu Z."/>
            <person name="Liu S."/>
            <person name="Yang H."/>
        </authorList>
    </citation>
    <scope>NUCLEOTIDE SEQUENCE [LARGE SCALE GENOMIC DNA]</scope>
    <source>
        <strain evidence="2 3">TSB47</strain>
    </source>
</reference>
<accession>A0A178IKT0</accession>
<dbReference type="Proteomes" id="UP000078486">
    <property type="component" value="Unassembled WGS sequence"/>
</dbReference>
<dbReference type="PANTHER" id="PTHR12121">
    <property type="entry name" value="CARBON CATABOLITE REPRESSOR PROTEIN 4"/>
    <property type="match status" value="1"/>
</dbReference>
<dbReference type="Pfam" id="PF03372">
    <property type="entry name" value="Exo_endo_phos"/>
    <property type="match status" value="1"/>
</dbReference>
<dbReference type="EMBL" id="LRRQ01000076">
    <property type="protein sequence ID" value="OAM89789.1"/>
    <property type="molecule type" value="Genomic_DNA"/>
</dbReference>
<evidence type="ECO:0000313" key="3">
    <source>
        <dbReference type="Proteomes" id="UP000078486"/>
    </source>
</evidence>
<gene>
    <name evidence="2" type="ORF">AW736_10700</name>
</gene>
<dbReference type="STRING" id="1184151.AW736_10700"/>
<sequence>MSHGATHVILTCNIRVALPEDDANGFGWDGRKALCAEVMRARKPDIVCYQEALRTQVEDLKKFFPEFVFFGFDGPEMDAHPEGYHGIAKNVIMFSRERYEMVSAGGFWLSETPHLPGSLSWGSARARHVNWVRLKERVTGRQFRVLNVHLDHRSQPAREEQIKMVLAEAASYPAEFPQIFAGDFNAPSSNAVFGFIKAEGWHDTYKDIHGDADPGFTAHQFLGEKFAEKFQEKSVPGRIDFIFRKGRARTEAAAIIKDQKDGVFPSDHYFVSAAFMLPGDVQP</sequence>
<comment type="caution">
    <text evidence="2">The sequence shown here is derived from an EMBL/GenBank/DDBJ whole genome shotgun (WGS) entry which is preliminary data.</text>
</comment>
<dbReference type="GO" id="GO:0000175">
    <property type="term" value="F:3'-5'-RNA exonuclease activity"/>
    <property type="evidence" value="ECO:0007669"/>
    <property type="project" value="TreeGrafter"/>
</dbReference>